<evidence type="ECO:0000313" key="4">
    <source>
        <dbReference type="Proteomes" id="UP000250143"/>
    </source>
</evidence>
<proteinExistence type="predicted"/>
<dbReference type="SUPFAM" id="SSF52540">
    <property type="entry name" value="P-loop containing nucleoside triphosphate hydrolases"/>
    <property type="match status" value="1"/>
</dbReference>
<organism evidence="2 5">
    <name type="scientific">Ligilactobacillus murinus</name>
    <dbReference type="NCBI Taxonomy" id="1622"/>
    <lineage>
        <taxon>Bacteria</taxon>
        <taxon>Bacillati</taxon>
        <taxon>Bacillota</taxon>
        <taxon>Bacilli</taxon>
        <taxon>Lactobacillales</taxon>
        <taxon>Lactobacillaceae</taxon>
        <taxon>Ligilactobacillus</taxon>
    </lineage>
</organism>
<dbReference type="GeneID" id="48467308"/>
<dbReference type="InterPro" id="IPR027417">
    <property type="entry name" value="P-loop_NTPase"/>
</dbReference>
<dbReference type="Proteomes" id="UP000250153">
    <property type="component" value="Chromosome"/>
</dbReference>
<dbReference type="PANTHER" id="PTHR42957">
    <property type="entry name" value="HELICASE MJ1565-RELATED"/>
    <property type="match status" value="1"/>
</dbReference>
<evidence type="ECO:0000313" key="2">
    <source>
        <dbReference type="EMBL" id="AWZ39071.1"/>
    </source>
</evidence>
<sequence>MNFTKENTGFLPRQLVDKHMLITGQTGSGKTCTARSLIYQLQKENETVIILDPTGEYTKLPNMVVYTLGENTFIDPGSLEVKQLLRVLDIETSTLLTNKVEQAIESLKIQENIVGRKEVYLKLGLPIADYQDKVEKLKPWMNRYPFALLAKQSLEEFVVPKKDDTADYTLVGQVYDREKINQCWDDFMVLDRRIRGQCFLEMFGAKNQTGRSKYDIDYILSLFLEKRSMKRSLVLDLSRLKKYGNSQKYLMSLILKKILAKRMTAEFNFKVSLFIDEAHRYLPQNEFDMSENGFFQLLREGRKYGVSLVLATQSPLDISPKLLSQISNFIIHRTSTLDELEYLNLEVPFEILNKLDVGQAVIYLYPKFYQKVNIRLPEECGYNVWKKSIDIF</sequence>
<gene>
    <name evidence="3" type="ORF">CPQ89_02785</name>
    <name evidence="2" type="ORF">CPS94_09115</name>
</gene>
<dbReference type="Pfam" id="PF01935">
    <property type="entry name" value="DUF87"/>
    <property type="match status" value="1"/>
</dbReference>
<dbReference type="EMBL" id="CP023566">
    <property type="protein sequence ID" value="AWZ40041.1"/>
    <property type="molecule type" value="Genomic_DNA"/>
</dbReference>
<dbReference type="Proteomes" id="UP000250143">
    <property type="component" value="Chromosome"/>
</dbReference>
<dbReference type="InterPro" id="IPR003593">
    <property type="entry name" value="AAA+_ATPase"/>
</dbReference>
<dbReference type="InterPro" id="IPR008571">
    <property type="entry name" value="HerA-like"/>
</dbReference>
<dbReference type="SMART" id="SM00382">
    <property type="entry name" value="AAA"/>
    <property type="match status" value="1"/>
</dbReference>
<dbReference type="PANTHER" id="PTHR42957:SF1">
    <property type="entry name" value="HELICASE MJ1565-RELATED"/>
    <property type="match status" value="1"/>
</dbReference>
<dbReference type="InterPro" id="IPR002789">
    <property type="entry name" value="HerA_central"/>
</dbReference>
<name>A0AAD0L0Y7_9LACO</name>
<reference evidence="4 5" key="1">
    <citation type="submission" date="2017-09" db="EMBL/GenBank/DDBJ databases">
        <title>Predominant Lactobacillus spp. isolated from feces of mice subjected to short-term calorie restriction.</title>
        <authorList>
            <person name="Zhang C."/>
            <person name="Zhao L."/>
            <person name="Pan F."/>
        </authorList>
    </citation>
    <scope>NUCLEOTIDE SEQUENCE [LARGE SCALE GENOMIC DNA]</scope>
    <source>
        <strain evidence="3 4">CR141</strain>
        <strain evidence="2 5">CR147</strain>
    </source>
</reference>
<evidence type="ECO:0000313" key="5">
    <source>
        <dbReference type="Proteomes" id="UP000250153"/>
    </source>
</evidence>
<dbReference type="EMBL" id="CP023565">
    <property type="protein sequence ID" value="AWZ39071.1"/>
    <property type="molecule type" value="Genomic_DNA"/>
</dbReference>
<evidence type="ECO:0000259" key="1">
    <source>
        <dbReference type="SMART" id="SM00382"/>
    </source>
</evidence>
<dbReference type="KEGG" id="lmur:CPS94_09115"/>
<accession>A0AAD0L0Y7</accession>
<dbReference type="Gene3D" id="3.40.50.300">
    <property type="entry name" value="P-loop containing nucleotide triphosphate hydrolases"/>
    <property type="match status" value="2"/>
</dbReference>
<dbReference type="AlphaFoldDB" id="A0AAD0L0Y7"/>
<evidence type="ECO:0000313" key="3">
    <source>
        <dbReference type="EMBL" id="AWZ40041.1"/>
    </source>
</evidence>
<protein>
    <submittedName>
        <fullName evidence="2">ATPase</fullName>
    </submittedName>
</protein>
<feature type="domain" description="AAA+ ATPase" evidence="1">
    <location>
        <begin position="16"/>
        <end position="337"/>
    </location>
</feature>
<dbReference type="RefSeq" id="WP_112193923.1">
    <property type="nucleotide sequence ID" value="NZ_CP023565.1"/>
</dbReference>
<keyword evidence="4" id="KW-1185">Reference proteome</keyword>